<dbReference type="Pfam" id="PF00849">
    <property type="entry name" value="PseudoU_synth_2"/>
    <property type="match status" value="1"/>
</dbReference>
<dbReference type="PANTHER" id="PTHR47683">
    <property type="entry name" value="PSEUDOURIDINE SYNTHASE FAMILY PROTEIN-RELATED"/>
    <property type="match status" value="1"/>
</dbReference>
<dbReference type="InterPro" id="IPR006145">
    <property type="entry name" value="PsdUridine_synth_RsuA/RluA"/>
</dbReference>
<dbReference type="PANTHER" id="PTHR47683:SF2">
    <property type="entry name" value="RNA-BINDING S4 DOMAIN-CONTAINING PROTEIN"/>
    <property type="match status" value="1"/>
</dbReference>
<keyword evidence="4" id="KW-1185">Reference proteome</keyword>
<accession>A0A813HMS7</accession>
<name>A0A813HMS7_POLGL</name>
<evidence type="ECO:0000313" key="3">
    <source>
        <dbReference type="EMBL" id="CAE8639940.1"/>
    </source>
</evidence>
<organism evidence="3 4">
    <name type="scientific">Polarella glacialis</name>
    <name type="common">Dinoflagellate</name>
    <dbReference type="NCBI Taxonomy" id="89957"/>
    <lineage>
        <taxon>Eukaryota</taxon>
        <taxon>Sar</taxon>
        <taxon>Alveolata</taxon>
        <taxon>Dinophyceae</taxon>
        <taxon>Suessiales</taxon>
        <taxon>Suessiaceae</taxon>
        <taxon>Polarella</taxon>
    </lineage>
</organism>
<dbReference type="EMBL" id="CAJNNV010032418">
    <property type="protein sequence ID" value="CAE8639940.1"/>
    <property type="molecule type" value="Genomic_DNA"/>
</dbReference>
<dbReference type="GO" id="GO:0003723">
    <property type="term" value="F:RNA binding"/>
    <property type="evidence" value="ECO:0007669"/>
    <property type="project" value="InterPro"/>
</dbReference>
<sequence length="376" mass="39039">MKRSASPMLQSQQIAVPYVSHFPKEALTHAAQARSGRGLVKGDVVYTTVDTGSGYVAMCSFSAELSINMGIDQGVKGAVAENPKAAEHNAASAVLSVLGVECGPKRTQTQAPIQSPWSTGKGWGKGKDKGWGKDQSWGKGPPSSAKTSAPKAKNAPGPCRVFAVFKPAGMLCTMSTDPSTGGGDFAAWINSILPGSRLSVIGGLDKNASGLLLVTNDGPFAASVTASHGCEKEYWCGVDVASDVDAYAVVAGTCAQLLGGFELPHPTKPTKVMACAKDARQLLPEEEAAAMVHAGLEGAATQGTRLLFSVTMDTGSGRVPKSMLQKAGVPCVTQHLERIGSLRLADLQLWQPGSHVELSSDHLEQLRNSCSLGPAA</sequence>
<feature type="region of interest" description="Disordered" evidence="1">
    <location>
        <begin position="106"/>
        <end position="155"/>
    </location>
</feature>
<dbReference type="GO" id="GO:0001522">
    <property type="term" value="P:pseudouridine synthesis"/>
    <property type="evidence" value="ECO:0007669"/>
    <property type="project" value="InterPro"/>
</dbReference>
<dbReference type="AlphaFoldDB" id="A0A813HMS7"/>
<feature type="domain" description="Pseudouridine synthase RsuA/RluA-like" evidence="2">
    <location>
        <begin position="161"/>
        <end position="242"/>
    </location>
</feature>
<gene>
    <name evidence="3" type="ORF">PGLA1383_LOCUS54915</name>
</gene>
<evidence type="ECO:0000256" key="1">
    <source>
        <dbReference type="SAM" id="MobiDB-lite"/>
    </source>
</evidence>
<comment type="caution">
    <text evidence="3">The sequence shown here is derived from an EMBL/GenBank/DDBJ whole genome shotgun (WGS) entry which is preliminary data.</text>
</comment>
<dbReference type="OrthoDB" id="440619at2759"/>
<dbReference type="InterPro" id="IPR020103">
    <property type="entry name" value="PsdUridine_synth_cat_dom_sf"/>
</dbReference>
<evidence type="ECO:0000313" key="4">
    <source>
        <dbReference type="Proteomes" id="UP000654075"/>
    </source>
</evidence>
<evidence type="ECO:0000259" key="2">
    <source>
        <dbReference type="Pfam" id="PF00849"/>
    </source>
</evidence>
<reference evidence="3" key="1">
    <citation type="submission" date="2021-02" db="EMBL/GenBank/DDBJ databases">
        <authorList>
            <person name="Dougan E. K."/>
            <person name="Rhodes N."/>
            <person name="Thang M."/>
            <person name="Chan C."/>
        </authorList>
    </citation>
    <scope>NUCLEOTIDE SEQUENCE</scope>
</reference>
<protein>
    <recommendedName>
        <fullName evidence="2">Pseudouridine synthase RsuA/RluA-like domain-containing protein</fullName>
    </recommendedName>
</protein>
<dbReference type="Proteomes" id="UP000654075">
    <property type="component" value="Unassembled WGS sequence"/>
</dbReference>
<dbReference type="GO" id="GO:0009982">
    <property type="term" value="F:pseudouridine synthase activity"/>
    <property type="evidence" value="ECO:0007669"/>
    <property type="project" value="InterPro"/>
</dbReference>
<feature type="compositionally biased region" description="Polar residues" evidence="1">
    <location>
        <begin position="106"/>
        <end position="118"/>
    </location>
</feature>
<proteinExistence type="predicted"/>
<dbReference type="InterPro" id="IPR050343">
    <property type="entry name" value="RsuA_PseudoU_synthase"/>
</dbReference>
<dbReference type="SUPFAM" id="SSF55120">
    <property type="entry name" value="Pseudouridine synthase"/>
    <property type="match status" value="1"/>
</dbReference>
<dbReference type="Gene3D" id="3.30.2350.10">
    <property type="entry name" value="Pseudouridine synthase"/>
    <property type="match status" value="1"/>
</dbReference>